<accession>A0ABN7SHG6</accession>
<sequence length="259" mass="29776">MAENPLCVKSFFDKKTQSVAEFQETLKKQEWWSTCGLESDRARLLLPDSGLLVAFMKWTETEKEVLGQVKESLEFREKTKLYELEATKLAPFKQPLFTIQGKTKSGNRIMWVQVQYNDPKQLEEGKRCLDYLFEAITRAEPNKPVQIVLIFKGAGMSNVSIDFIKHLIYIGTAIFPHYIFKITALDMPWIFKATWAVIKAFLTEKQKQMVNFTSLSDFEKEVSKDNWIKVVGGSLPEITFDGSAPIPEELGDLRNSLKF</sequence>
<organism evidence="2 3">
    <name type="scientific">Oikopleura dioica</name>
    <name type="common">Tunicate</name>
    <dbReference type="NCBI Taxonomy" id="34765"/>
    <lineage>
        <taxon>Eukaryota</taxon>
        <taxon>Metazoa</taxon>
        <taxon>Chordata</taxon>
        <taxon>Tunicata</taxon>
        <taxon>Appendicularia</taxon>
        <taxon>Copelata</taxon>
        <taxon>Oikopleuridae</taxon>
        <taxon>Oikopleura</taxon>
    </lineage>
</organism>
<feature type="domain" description="CRAL-TRIO" evidence="1">
    <location>
        <begin position="85"/>
        <end position="239"/>
    </location>
</feature>
<dbReference type="InterPro" id="IPR053012">
    <property type="entry name" value="ER-organelle_contact"/>
</dbReference>
<gene>
    <name evidence="2" type="ORF">OKIOD_LOCUS6111</name>
</gene>
<evidence type="ECO:0000313" key="2">
    <source>
        <dbReference type="EMBL" id="CAG5096293.1"/>
    </source>
</evidence>
<proteinExistence type="predicted"/>
<evidence type="ECO:0000259" key="1">
    <source>
        <dbReference type="PROSITE" id="PS50191"/>
    </source>
</evidence>
<dbReference type="SUPFAM" id="SSF52087">
    <property type="entry name" value="CRAL/TRIO domain"/>
    <property type="match status" value="1"/>
</dbReference>
<dbReference type="EMBL" id="OU015569">
    <property type="protein sequence ID" value="CAG5096293.1"/>
    <property type="molecule type" value="Genomic_DNA"/>
</dbReference>
<name>A0ABN7SHG6_OIKDI</name>
<dbReference type="Gene3D" id="3.40.525.10">
    <property type="entry name" value="CRAL-TRIO lipid binding domain"/>
    <property type="match status" value="1"/>
</dbReference>
<dbReference type="InterPro" id="IPR036865">
    <property type="entry name" value="CRAL-TRIO_dom_sf"/>
</dbReference>
<dbReference type="Pfam" id="PF00650">
    <property type="entry name" value="CRAL_TRIO"/>
    <property type="match status" value="1"/>
</dbReference>
<evidence type="ECO:0000313" key="3">
    <source>
        <dbReference type="Proteomes" id="UP001158576"/>
    </source>
</evidence>
<reference evidence="2 3" key="1">
    <citation type="submission" date="2021-04" db="EMBL/GenBank/DDBJ databases">
        <authorList>
            <person name="Bliznina A."/>
        </authorList>
    </citation>
    <scope>NUCLEOTIDE SEQUENCE [LARGE SCALE GENOMIC DNA]</scope>
</reference>
<dbReference type="InterPro" id="IPR001251">
    <property type="entry name" value="CRAL-TRIO_dom"/>
</dbReference>
<dbReference type="PANTHER" id="PTHR46384:SF1">
    <property type="entry name" value="MOTILE SPERM DOMAIN-CONTAINING PROTEIN 2"/>
    <property type="match status" value="1"/>
</dbReference>
<dbReference type="PROSITE" id="PS50191">
    <property type="entry name" value="CRAL_TRIO"/>
    <property type="match status" value="1"/>
</dbReference>
<protein>
    <submittedName>
        <fullName evidence="2">Oidioi.mRNA.OKI2018_I69.XSR.g14553.t1.cds</fullName>
    </submittedName>
</protein>
<dbReference type="Proteomes" id="UP001158576">
    <property type="component" value="Chromosome XSR"/>
</dbReference>
<dbReference type="CDD" id="cd00170">
    <property type="entry name" value="SEC14"/>
    <property type="match status" value="1"/>
</dbReference>
<dbReference type="PANTHER" id="PTHR46384">
    <property type="entry name" value="MOTILE SPERM DOMAIN-CONTAINING PROTEIN 2"/>
    <property type="match status" value="1"/>
</dbReference>
<keyword evidence="3" id="KW-1185">Reference proteome</keyword>